<gene>
    <name evidence="2" type="primary">LOC105666717</name>
</gene>
<evidence type="ECO:0000313" key="2">
    <source>
        <dbReference type="RefSeq" id="XP_012173748.2"/>
    </source>
</evidence>
<dbReference type="KEGG" id="bter:105666717"/>
<name>A0A9B2MRF9_BOMTE</name>
<organism evidence="1 2">
    <name type="scientific">Bombus terrestris</name>
    <name type="common">Buff-tailed bumblebee</name>
    <name type="synonym">Apis terrestris</name>
    <dbReference type="NCBI Taxonomy" id="30195"/>
    <lineage>
        <taxon>Eukaryota</taxon>
        <taxon>Metazoa</taxon>
        <taxon>Ecdysozoa</taxon>
        <taxon>Arthropoda</taxon>
        <taxon>Hexapoda</taxon>
        <taxon>Insecta</taxon>
        <taxon>Pterygota</taxon>
        <taxon>Neoptera</taxon>
        <taxon>Endopterygota</taxon>
        <taxon>Hymenoptera</taxon>
        <taxon>Apocrita</taxon>
        <taxon>Aculeata</taxon>
        <taxon>Apoidea</taxon>
        <taxon>Anthophila</taxon>
        <taxon>Apidae</taxon>
        <taxon>Bombus</taxon>
        <taxon>Bombus</taxon>
    </lineage>
</organism>
<dbReference type="AlphaFoldDB" id="A0A9B2MRF9"/>
<dbReference type="Proteomes" id="UP000835206">
    <property type="component" value="Unplaced"/>
</dbReference>
<dbReference type="GeneID" id="105666717"/>
<accession>A0A9B2MRF9</accession>
<reference evidence="2" key="1">
    <citation type="submission" date="2025-08" db="UniProtKB">
        <authorList>
            <consortium name="RefSeq"/>
        </authorList>
    </citation>
    <scope>IDENTIFICATION</scope>
</reference>
<keyword evidence="1" id="KW-1185">Reference proteome</keyword>
<sequence>MNVKAYLLTTRQEVTCLGVQLDWNRRFGVYLEKVCGKADALIGAFRPLLPNVNMLTGSVRKLHYGVRESVALHAAPALAEVVEIKKNSNILKTAQRVALTRVSTAYRTVSHAAPCVLIGIMPIYFTIELLTEKYRIKKEDHQE</sequence>
<protein>
    <submittedName>
        <fullName evidence="2">Uncharacterized protein LOC105666717</fullName>
    </submittedName>
</protein>
<proteinExistence type="predicted"/>
<dbReference type="RefSeq" id="XP_012173748.2">
    <property type="nucleotide sequence ID" value="XM_012318358.2"/>
</dbReference>
<dbReference type="OrthoDB" id="7700848at2759"/>
<evidence type="ECO:0000313" key="1">
    <source>
        <dbReference type="Proteomes" id="UP000835206"/>
    </source>
</evidence>